<dbReference type="RefSeq" id="WP_160041783.1">
    <property type="nucleotide sequence ID" value="NZ_BORQ01000001.1"/>
</dbReference>
<dbReference type="SUPFAM" id="SSF54909">
    <property type="entry name" value="Dimeric alpha+beta barrel"/>
    <property type="match status" value="1"/>
</dbReference>
<evidence type="ECO:0000313" key="3">
    <source>
        <dbReference type="Proteomes" id="UP000679779"/>
    </source>
</evidence>
<name>A0A919XAM8_9BACL</name>
<dbReference type="Gene3D" id="3.30.70.100">
    <property type="match status" value="1"/>
</dbReference>
<dbReference type="GO" id="GO:0004497">
    <property type="term" value="F:monooxygenase activity"/>
    <property type="evidence" value="ECO:0007669"/>
    <property type="project" value="UniProtKB-KW"/>
</dbReference>
<keyword evidence="3" id="KW-1185">Reference proteome</keyword>
<dbReference type="EMBL" id="BORQ01000001">
    <property type="protein sequence ID" value="GIO28939.1"/>
    <property type="molecule type" value="Genomic_DNA"/>
</dbReference>
<dbReference type="InterPro" id="IPR011008">
    <property type="entry name" value="Dimeric_a/b-barrel"/>
</dbReference>
<sequence>MNPHQVIIAGWFTVDPNKRDEVVKAHEDLVKRARQAPGCFDLAITADPVDPSRVNNFEYWQSEEDLESFRAVANPPKQITPIRSVEMQKHEISKSGPPF</sequence>
<protein>
    <submittedName>
        <fullName evidence="2">Antibiotic biosynthesis monooxygenase</fullName>
    </submittedName>
</protein>
<evidence type="ECO:0000313" key="2">
    <source>
        <dbReference type="EMBL" id="GIO28939.1"/>
    </source>
</evidence>
<dbReference type="Proteomes" id="UP000679779">
    <property type="component" value="Unassembled WGS sequence"/>
</dbReference>
<comment type="caution">
    <text evidence="2">The sequence shown here is derived from an EMBL/GenBank/DDBJ whole genome shotgun (WGS) entry which is preliminary data.</text>
</comment>
<dbReference type="PROSITE" id="PS51725">
    <property type="entry name" value="ABM"/>
    <property type="match status" value="1"/>
</dbReference>
<organism evidence="2 3">
    <name type="scientific">Paenibacillus albilobatus</name>
    <dbReference type="NCBI Taxonomy" id="2716884"/>
    <lineage>
        <taxon>Bacteria</taxon>
        <taxon>Bacillati</taxon>
        <taxon>Bacillota</taxon>
        <taxon>Bacilli</taxon>
        <taxon>Bacillales</taxon>
        <taxon>Paenibacillaceae</taxon>
        <taxon>Paenibacillus</taxon>
    </lineage>
</organism>
<accession>A0A919XAM8</accession>
<evidence type="ECO:0000259" key="1">
    <source>
        <dbReference type="PROSITE" id="PS51725"/>
    </source>
</evidence>
<gene>
    <name evidence="2" type="ORF">J2TS6_00800</name>
</gene>
<keyword evidence="2" id="KW-0503">Monooxygenase</keyword>
<feature type="domain" description="ABM" evidence="1">
    <location>
        <begin position="6"/>
        <end position="99"/>
    </location>
</feature>
<dbReference type="Pfam" id="PF03992">
    <property type="entry name" value="ABM"/>
    <property type="match status" value="1"/>
</dbReference>
<reference evidence="2" key="1">
    <citation type="submission" date="2021-03" db="EMBL/GenBank/DDBJ databases">
        <title>Antimicrobial resistance genes in bacteria isolated from Japanese honey, and their potential for conferring macrolide and lincosamide resistance in the American foulbrood pathogen Paenibacillus larvae.</title>
        <authorList>
            <person name="Okamoto M."/>
            <person name="Kumagai M."/>
            <person name="Kanamori H."/>
            <person name="Takamatsu D."/>
        </authorList>
    </citation>
    <scope>NUCLEOTIDE SEQUENCE</scope>
    <source>
        <strain evidence="2">J2TS6</strain>
    </source>
</reference>
<proteinExistence type="predicted"/>
<dbReference type="InterPro" id="IPR007138">
    <property type="entry name" value="ABM_dom"/>
</dbReference>
<dbReference type="AlphaFoldDB" id="A0A919XAM8"/>
<keyword evidence="2" id="KW-0560">Oxidoreductase</keyword>